<dbReference type="InParanoid" id="A0CN77"/>
<dbReference type="InterPro" id="IPR029055">
    <property type="entry name" value="Ntn_hydrolases_N"/>
</dbReference>
<dbReference type="InterPro" id="IPR001962">
    <property type="entry name" value="Asn_synthase"/>
</dbReference>
<dbReference type="CDD" id="cd01991">
    <property type="entry name" value="Asn_synthase_B_C"/>
    <property type="match status" value="1"/>
</dbReference>
<evidence type="ECO:0000313" key="6">
    <source>
        <dbReference type="Proteomes" id="UP000000600"/>
    </source>
</evidence>
<dbReference type="PANTHER" id="PTHR45937:SF1">
    <property type="entry name" value="ASPARAGINE SYNTHETASE DOMAIN-CONTAINING PROTEIN 1"/>
    <property type="match status" value="1"/>
</dbReference>
<gene>
    <name evidence="5" type="ORF">GSPATT00008685001</name>
</gene>
<dbReference type="PROSITE" id="PS51278">
    <property type="entry name" value="GATASE_TYPE_2"/>
    <property type="match status" value="1"/>
</dbReference>
<dbReference type="Proteomes" id="UP000000600">
    <property type="component" value="Unassembled WGS sequence"/>
</dbReference>
<dbReference type="GeneID" id="5025426"/>
<name>A0CN77_PARTE</name>
<dbReference type="InterPro" id="IPR051857">
    <property type="entry name" value="Asn_synthetase_domain"/>
</dbReference>
<dbReference type="RefSeq" id="XP_001439641.1">
    <property type="nucleotide sequence ID" value="XM_001439604.1"/>
</dbReference>
<keyword evidence="3" id="KW-0315">Glutamine amidotransferase</keyword>
<dbReference type="Pfam" id="PF13537">
    <property type="entry name" value="GATase_7"/>
    <property type="match status" value="1"/>
</dbReference>
<dbReference type="GO" id="GO:0004066">
    <property type="term" value="F:asparagine synthase (glutamine-hydrolyzing) activity"/>
    <property type="evidence" value="ECO:0007669"/>
    <property type="project" value="InterPro"/>
</dbReference>
<dbReference type="PANTHER" id="PTHR45937">
    <property type="entry name" value="ASPARAGINE SYNTHETASE DOMAIN-CONTAINING PROTEIN 1"/>
    <property type="match status" value="1"/>
</dbReference>
<keyword evidence="1" id="KW-0028">Amino-acid biosynthesis</keyword>
<dbReference type="Pfam" id="PF00733">
    <property type="entry name" value="Asn_synthase"/>
    <property type="match status" value="1"/>
</dbReference>
<dbReference type="AlphaFoldDB" id="A0CN77"/>
<dbReference type="KEGG" id="ptm:GSPATT00008685001"/>
<feature type="domain" description="Glutamine amidotransferase type-2" evidence="4">
    <location>
        <begin position="2"/>
        <end position="246"/>
    </location>
</feature>
<reference evidence="5 6" key="1">
    <citation type="journal article" date="2006" name="Nature">
        <title>Global trends of whole-genome duplications revealed by the ciliate Paramecium tetraurelia.</title>
        <authorList>
            <consortium name="Genoscope"/>
            <person name="Aury J.-M."/>
            <person name="Jaillon O."/>
            <person name="Duret L."/>
            <person name="Noel B."/>
            <person name="Jubin C."/>
            <person name="Porcel B.M."/>
            <person name="Segurens B."/>
            <person name="Daubin V."/>
            <person name="Anthouard V."/>
            <person name="Aiach N."/>
            <person name="Arnaiz O."/>
            <person name="Billaut A."/>
            <person name="Beisson J."/>
            <person name="Blanc I."/>
            <person name="Bouhouche K."/>
            <person name="Camara F."/>
            <person name="Duharcourt S."/>
            <person name="Guigo R."/>
            <person name="Gogendeau D."/>
            <person name="Katinka M."/>
            <person name="Keller A.-M."/>
            <person name="Kissmehl R."/>
            <person name="Klotz C."/>
            <person name="Koll F."/>
            <person name="Le Moue A."/>
            <person name="Lepere C."/>
            <person name="Malinsky S."/>
            <person name="Nowacki M."/>
            <person name="Nowak J.K."/>
            <person name="Plattner H."/>
            <person name="Poulain J."/>
            <person name="Ruiz F."/>
            <person name="Serrano V."/>
            <person name="Zagulski M."/>
            <person name="Dessen P."/>
            <person name="Betermier M."/>
            <person name="Weissenbach J."/>
            <person name="Scarpelli C."/>
            <person name="Schachter V."/>
            <person name="Sperling L."/>
            <person name="Meyer E."/>
            <person name="Cohen J."/>
            <person name="Wincker P."/>
        </authorList>
    </citation>
    <scope>NUCLEOTIDE SEQUENCE [LARGE SCALE GENOMIC DNA]</scope>
    <source>
        <strain evidence="5 6">Stock d4-2</strain>
    </source>
</reference>
<dbReference type="InterPro" id="IPR014729">
    <property type="entry name" value="Rossmann-like_a/b/a_fold"/>
</dbReference>
<evidence type="ECO:0000313" key="5">
    <source>
        <dbReference type="EMBL" id="CAK72244.1"/>
    </source>
</evidence>
<dbReference type="OrthoDB" id="10252281at2759"/>
<dbReference type="OMA" id="HAKICIL"/>
<dbReference type="InterPro" id="IPR017932">
    <property type="entry name" value="GATase_2_dom"/>
</dbReference>
<organism evidence="5 6">
    <name type="scientific">Paramecium tetraurelia</name>
    <dbReference type="NCBI Taxonomy" id="5888"/>
    <lineage>
        <taxon>Eukaryota</taxon>
        <taxon>Sar</taxon>
        <taxon>Alveolata</taxon>
        <taxon>Ciliophora</taxon>
        <taxon>Intramacronucleata</taxon>
        <taxon>Oligohymenophorea</taxon>
        <taxon>Peniculida</taxon>
        <taxon>Parameciidae</taxon>
        <taxon>Paramecium</taxon>
    </lineage>
</organism>
<dbReference type="HOGENOM" id="CLU_012368_2_0_1"/>
<dbReference type="GO" id="GO:0006529">
    <property type="term" value="P:asparagine biosynthetic process"/>
    <property type="evidence" value="ECO:0007669"/>
    <property type="project" value="UniProtKB-KW"/>
</dbReference>
<sequence length="568" mass="65971">MCGIFALILINKPHKFNFNLYQEYLNSPYITKRPELIEELLAQNQRPLNIDLDLDKLQMLNARGPDYQGKIELQQPYYQLLYHSLLHMRGDQNTLIKQPLIKEQFILQYNGEIYNIDPDESDTTFLMNRLQQAKSIQDIRTLLQQLNGDYSLIFQDLSQQKIYIAKDPFGKRSMLLSFINEGFILSSQALQKNLPIEMEEEEDDEDDGKTVDEKYLMKKYLNEFNQAINKSCIELPNNSIIEIDLSGEQIQWNKIQISDFLNFDQIQQIDPQNNLEQNIGKIYDILIQSTKEIIQNIFGFQHHFINGQNLIQNQQQGRIGILFSGGIDCSLITHMVCKLLPDNSKIDLINVAFTNDAPDRITAKNAHQELQNLHQNQQLNLILIDKTLDDVYKEEKLFLEILYPKITHMDFNIAMILNIASSYNVETRVLLSGLGADEIFCGYARYKHALKRGYAELIEEMNFDLFRLWNRNLGRDDRAVSKNGKELRFPFLNIELVQFIRQNIHPSQYIMGDTKSILRIICQKEGLNVISKHGKKAIQFGTKIAKLSNKRFFGGNKKAKGTSNYNIK</sequence>
<dbReference type="EMBL" id="CT868119">
    <property type="protein sequence ID" value="CAK72244.1"/>
    <property type="molecule type" value="Genomic_DNA"/>
</dbReference>
<evidence type="ECO:0000256" key="2">
    <source>
        <dbReference type="ARBA" id="ARBA00022888"/>
    </source>
</evidence>
<keyword evidence="2" id="KW-0061">Asparagine biosynthesis</keyword>
<evidence type="ECO:0000256" key="1">
    <source>
        <dbReference type="ARBA" id="ARBA00022605"/>
    </source>
</evidence>
<evidence type="ECO:0000259" key="4">
    <source>
        <dbReference type="PROSITE" id="PS51278"/>
    </source>
</evidence>
<dbReference type="STRING" id="5888.A0CN77"/>
<evidence type="ECO:0000256" key="3">
    <source>
        <dbReference type="ARBA" id="ARBA00022962"/>
    </source>
</evidence>
<dbReference type="SUPFAM" id="SSF56235">
    <property type="entry name" value="N-terminal nucleophile aminohydrolases (Ntn hydrolases)"/>
    <property type="match status" value="1"/>
</dbReference>
<dbReference type="SUPFAM" id="SSF52402">
    <property type="entry name" value="Adenine nucleotide alpha hydrolases-like"/>
    <property type="match status" value="1"/>
</dbReference>
<dbReference type="eggNOG" id="KOG0573">
    <property type="taxonomic scope" value="Eukaryota"/>
</dbReference>
<proteinExistence type="predicted"/>
<dbReference type="Gene3D" id="3.40.50.620">
    <property type="entry name" value="HUPs"/>
    <property type="match status" value="1"/>
</dbReference>
<dbReference type="Gene3D" id="3.60.20.10">
    <property type="entry name" value="Glutamine Phosphoribosylpyrophosphate, subunit 1, domain 1"/>
    <property type="match status" value="1"/>
</dbReference>
<accession>A0CN77</accession>
<keyword evidence="6" id="KW-1185">Reference proteome</keyword>
<protein>
    <recommendedName>
        <fullName evidence="4">Glutamine amidotransferase type-2 domain-containing protein</fullName>
    </recommendedName>
</protein>